<dbReference type="EMBL" id="CAWYQH010000108">
    <property type="protein sequence ID" value="CAK8689050.1"/>
    <property type="molecule type" value="Genomic_DNA"/>
</dbReference>
<keyword evidence="5" id="KW-1015">Disulfide bond</keyword>
<reference evidence="8 9" key="1">
    <citation type="submission" date="2024-02" db="EMBL/GenBank/DDBJ databases">
        <authorList>
            <person name="Daric V."/>
            <person name="Darras S."/>
        </authorList>
    </citation>
    <scope>NUCLEOTIDE SEQUENCE [LARGE SCALE GENOMIC DNA]</scope>
</reference>
<name>A0ABP0GBQ3_CLALP</name>
<dbReference type="PANTHER" id="PTHR22918">
    <property type="entry name" value="SEMINAL PLASMA PROTEIN"/>
    <property type="match status" value="1"/>
</dbReference>
<comment type="caution">
    <text evidence="8">The sequence shown here is derived from an EMBL/GenBank/DDBJ whole genome shotgun (WGS) entry which is preliminary data.</text>
</comment>
<organism evidence="8 9">
    <name type="scientific">Clavelina lepadiformis</name>
    <name type="common">Light-bulb sea squirt</name>
    <name type="synonym">Ascidia lepadiformis</name>
    <dbReference type="NCBI Taxonomy" id="159417"/>
    <lineage>
        <taxon>Eukaryota</taxon>
        <taxon>Metazoa</taxon>
        <taxon>Chordata</taxon>
        <taxon>Tunicata</taxon>
        <taxon>Ascidiacea</taxon>
        <taxon>Aplousobranchia</taxon>
        <taxon>Clavelinidae</taxon>
        <taxon>Clavelina</taxon>
    </lineage>
</organism>
<dbReference type="SUPFAM" id="SSF57440">
    <property type="entry name" value="Kringle-like"/>
    <property type="match status" value="2"/>
</dbReference>
<proteinExistence type="inferred from homology"/>
<keyword evidence="4" id="KW-0677">Repeat</keyword>
<dbReference type="InterPro" id="IPR051666">
    <property type="entry name" value="SP_Capacitation_Regulator"/>
</dbReference>
<keyword evidence="9" id="KW-1185">Reference proteome</keyword>
<evidence type="ECO:0000256" key="4">
    <source>
        <dbReference type="ARBA" id="ARBA00022737"/>
    </source>
</evidence>
<dbReference type="Pfam" id="PF00040">
    <property type="entry name" value="fn2"/>
    <property type="match status" value="2"/>
</dbReference>
<gene>
    <name evidence="8" type="ORF">CVLEPA_LOCUS21037</name>
</gene>
<evidence type="ECO:0000313" key="9">
    <source>
        <dbReference type="Proteomes" id="UP001642483"/>
    </source>
</evidence>
<dbReference type="InterPro" id="IPR000562">
    <property type="entry name" value="FN_type2_dom"/>
</dbReference>
<evidence type="ECO:0000256" key="5">
    <source>
        <dbReference type="ARBA" id="ARBA00023157"/>
    </source>
</evidence>
<dbReference type="PROSITE" id="PS51092">
    <property type="entry name" value="FN2_2"/>
    <property type="match status" value="1"/>
</dbReference>
<dbReference type="InterPro" id="IPR013806">
    <property type="entry name" value="Kringle-like"/>
</dbReference>
<dbReference type="Gene3D" id="2.10.10.10">
    <property type="entry name" value="Fibronectin, type II, collagen-binding"/>
    <property type="match status" value="2"/>
</dbReference>
<evidence type="ECO:0000256" key="2">
    <source>
        <dbReference type="ARBA" id="ARBA00010011"/>
    </source>
</evidence>
<comment type="subcellular location">
    <subcellularLocation>
        <location evidence="1">Secreted</location>
    </subcellularLocation>
</comment>
<evidence type="ECO:0000259" key="7">
    <source>
        <dbReference type="PROSITE" id="PS51092"/>
    </source>
</evidence>
<dbReference type="SMART" id="SM00059">
    <property type="entry name" value="FN2"/>
    <property type="match status" value="1"/>
</dbReference>
<keyword evidence="3" id="KW-0964">Secreted</keyword>
<dbReference type="PANTHER" id="PTHR22918:SF1">
    <property type="entry name" value="FIBRONECTIN TYPE-II DOMAIN-CONTAINING PROTEIN"/>
    <property type="match status" value="1"/>
</dbReference>
<evidence type="ECO:0000256" key="1">
    <source>
        <dbReference type="ARBA" id="ARBA00004613"/>
    </source>
</evidence>
<evidence type="ECO:0000256" key="6">
    <source>
        <dbReference type="PROSITE-ProRule" id="PRU00479"/>
    </source>
</evidence>
<accession>A0ABP0GBQ3</accession>
<dbReference type="InterPro" id="IPR036943">
    <property type="entry name" value="FN_type2_sf"/>
</dbReference>
<dbReference type="PRINTS" id="PR00013">
    <property type="entry name" value="FNTYPEII"/>
</dbReference>
<protein>
    <recommendedName>
        <fullName evidence="7">Fibronectin type-II domain-containing protein</fullName>
    </recommendedName>
</protein>
<sequence length="98" mass="11048">MEPYKTCTTRNNAGSGWIPWCSLTGDYANDGRWENCAHCEQEFGCTTDGSSCVFPFNYQGIWYNECTTINNNGQLWCSLSTNYDESSSWGNCARCPEP</sequence>
<evidence type="ECO:0000256" key="3">
    <source>
        <dbReference type="ARBA" id="ARBA00022525"/>
    </source>
</evidence>
<dbReference type="CDD" id="cd00062">
    <property type="entry name" value="FN2"/>
    <property type="match status" value="1"/>
</dbReference>
<dbReference type="Proteomes" id="UP001642483">
    <property type="component" value="Unassembled WGS sequence"/>
</dbReference>
<comment type="similarity">
    <text evidence="2">Belongs to the seminal plasma protein family.</text>
</comment>
<evidence type="ECO:0000313" key="8">
    <source>
        <dbReference type="EMBL" id="CAK8689050.1"/>
    </source>
</evidence>
<comment type="caution">
    <text evidence="6">Lacks conserved residue(s) required for the propagation of feature annotation.</text>
</comment>
<feature type="domain" description="Fibronectin type-II" evidence="7">
    <location>
        <begin position="47"/>
        <end position="94"/>
    </location>
</feature>